<evidence type="ECO:0000313" key="2">
    <source>
        <dbReference type="Proteomes" id="UP000298652"/>
    </source>
</evidence>
<dbReference type="Proteomes" id="UP000298652">
    <property type="component" value="Chromosome 2"/>
</dbReference>
<proteinExistence type="predicted"/>
<dbReference type="Gramene" id="TKW33968">
    <property type="protein sequence ID" value="TKW33968"/>
    <property type="gene ID" value="SEVIR_2G273750v2"/>
</dbReference>
<keyword evidence="2" id="KW-1185">Reference proteome</keyword>
<dbReference type="EMBL" id="CM016553">
    <property type="protein sequence ID" value="TKW33968.1"/>
    <property type="molecule type" value="Genomic_DNA"/>
</dbReference>
<accession>A0A4U6VVN3</accession>
<dbReference type="AlphaFoldDB" id="A0A4U6VVN3"/>
<gene>
    <name evidence="1" type="ORF">SEVIR_2G273750v2</name>
</gene>
<name>A0A4U6VVN3_SETVI</name>
<reference evidence="1" key="1">
    <citation type="submission" date="2019-03" db="EMBL/GenBank/DDBJ databases">
        <title>WGS assembly of Setaria viridis.</title>
        <authorList>
            <person name="Huang P."/>
            <person name="Jenkins J."/>
            <person name="Grimwood J."/>
            <person name="Barry K."/>
            <person name="Healey A."/>
            <person name="Mamidi S."/>
            <person name="Sreedasyam A."/>
            <person name="Shu S."/>
            <person name="Feldman M."/>
            <person name="Wu J."/>
            <person name="Yu Y."/>
            <person name="Chen C."/>
            <person name="Johnson J."/>
            <person name="Rokhsar D."/>
            <person name="Baxter I."/>
            <person name="Schmutz J."/>
            <person name="Brutnell T."/>
            <person name="Kellogg E."/>
        </authorList>
    </citation>
    <scope>NUCLEOTIDE SEQUENCE [LARGE SCALE GENOMIC DNA]</scope>
</reference>
<evidence type="ECO:0008006" key="3">
    <source>
        <dbReference type="Google" id="ProtNLM"/>
    </source>
</evidence>
<dbReference type="PANTHER" id="PTHR18868:SF49">
    <property type="entry name" value="OS11G0147200 PROTEIN"/>
    <property type="match status" value="1"/>
</dbReference>
<sequence>MLSHWLHSMIEVLLNNQCKEGKLRHCNLHYNVALVSVKDYCALRPSNTLLDWESSFEVAAVGCCFKSDALMATSGNLVSWTGTLDCEFLSRSTCKITKAGIGGPLVNLDGDVIGMNLYDTRIGRTPFLLWEDICKILASFETTSEPGDVGNASSARFWKMPMDDKNKFNRFPVPMPRWCHPEEVESDDDDELSFDPESGQLKYGYTRGRKVKLMQTHSCPRLVSQSPYHCWFEMAEVICGLPKSCDMCSILILELFGVLS</sequence>
<evidence type="ECO:0000313" key="1">
    <source>
        <dbReference type="EMBL" id="TKW33968.1"/>
    </source>
</evidence>
<dbReference type="SUPFAM" id="SSF50494">
    <property type="entry name" value="Trypsin-like serine proteases"/>
    <property type="match status" value="1"/>
</dbReference>
<organism evidence="1 2">
    <name type="scientific">Setaria viridis</name>
    <name type="common">Green bristlegrass</name>
    <name type="synonym">Setaria italica subsp. viridis</name>
    <dbReference type="NCBI Taxonomy" id="4556"/>
    <lineage>
        <taxon>Eukaryota</taxon>
        <taxon>Viridiplantae</taxon>
        <taxon>Streptophyta</taxon>
        <taxon>Embryophyta</taxon>
        <taxon>Tracheophyta</taxon>
        <taxon>Spermatophyta</taxon>
        <taxon>Magnoliopsida</taxon>
        <taxon>Liliopsida</taxon>
        <taxon>Poales</taxon>
        <taxon>Poaceae</taxon>
        <taxon>PACMAD clade</taxon>
        <taxon>Panicoideae</taxon>
        <taxon>Panicodae</taxon>
        <taxon>Paniceae</taxon>
        <taxon>Cenchrinae</taxon>
        <taxon>Setaria</taxon>
    </lineage>
</organism>
<dbReference type="InterPro" id="IPR009003">
    <property type="entry name" value="Peptidase_S1_PA"/>
</dbReference>
<dbReference type="PANTHER" id="PTHR18868">
    <property type="entry name" value="OS07G0665300 PROTEIN-RELATED"/>
    <property type="match status" value="1"/>
</dbReference>
<protein>
    <recommendedName>
        <fullName evidence="3">Peptidase S1 domain-containing protein</fullName>
    </recommendedName>
</protein>